<reference evidence="1 2" key="1">
    <citation type="journal article" date="2024" name="J Genomics">
        <title>Draft genome sequencing and assembly of Favolaschia claudopus CIRM-BRFM 2984 isolated from oak limbs.</title>
        <authorList>
            <person name="Navarro D."/>
            <person name="Drula E."/>
            <person name="Chaduli D."/>
            <person name="Cazenave R."/>
            <person name="Ahrendt S."/>
            <person name="Wang J."/>
            <person name="Lipzen A."/>
            <person name="Daum C."/>
            <person name="Barry K."/>
            <person name="Grigoriev I.V."/>
            <person name="Favel A."/>
            <person name="Rosso M.N."/>
            <person name="Martin F."/>
        </authorList>
    </citation>
    <scope>NUCLEOTIDE SEQUENCE [LARGE SCALE GENOMIC DNA]</scope>
    <source>
        <strain evidence="1 2">CIRM-BRFM 2984</strain>
    </source>
</reference>
<comment type="caution">
    <text evidence="1">The sequence shown here is derived from an EMBL/GenBank/DDBJ whole genome shotgun (WGS) entry which is preliminary data.</text>
</comment>
<accession>A0AAW0C5Q6</accession>
<dbReference type="EMBL" id="JAWWNJ010000021">
    <property type="protein sequence ID" value="KAK7034233.1"/>
    <property type="molecule type" value="Genomic_DNA"/>
</dbReference>
<dbReference type="AlphaFoldDB" id="A0AAW0C5Q6"/>
<keyword evidence="2" id="KW-1185">Reference proteome</keyword>
<evidence type="ECO:0000313" key="1">
    <source>
        <dbReference type="EMBL" id="KAK7034233.1"/>
    </source>
</evidence>
<name>A0AAW0C5Q6_9AGAR</name>
<gene>
    <name evidence="1" type="ORF">R3P38DRAFT_3185015</name>
</gene>
<sequence>MSATTDYIEATWPPLTLESYKAAQEFYRPDGHSYDHCCRTHRLITKAMPQLISLTAWTEKPWSLENNDYPWGSIVPFIPAEFEPEWSVPESDTWSSGSGNSHVPELAGPGVQSLAGEDWLFGLLSKPIPSSGTPTTGEETPAVCYSNRCESPLAVAIRRGNMESRWSNLQLDLTNNIKLCAPLASGLSYA</sequence>
<protein>
    <submittedName>
        <fullName evidence="1">Uncharacterized protein</fullName>
    </submittedName>
</protein>
<evidence type="ECO:0000313" key="2">
    <source>
        <dbReference type="Proteomes" id="UP001362999"/>
    </source>
</evidence>
<dbReference type="Proteomes" id="UP001362999">
    <property type="component" value="Unassembled WGS sequence"/>
</dbReference>
<organism evidence="1 2">
    <name type="scientific">Favolaschia claudopus</name>
    <dbReference type="NCBI Taxonomy" id="2862362"/>
    <lineage>
        <taxon>Eukaryota</taxon>
        <taxon>Fungi</taxon>
        <taxon>Dikarya</taxon>
        <taxon>Basidiomycota</taxon>
        <taxon>Agaricomycotina</taxon>
        <taxon>Agaricomycetes</taxon>
        <taxon>Agaricomycetidae</taxon>
        <taxon>Agaricales</taxon>
        <taxon>Marasmiineae</taxon>
        <taxon>Mycenaceae</taxon>
        <taxon>Favolaschia</taxon>
    </lineage>
</organism>
<proteinExistence type="predicted"/>